<organism evidence="2 3">
    <name type="scientific">Candidatus Berkelbacteria bacterium CG_4_10_14_0_2_um_filter_35_9_33_12</name>
    <dbReference type="NCBI Taxonomy" id="1974499"/>
    <lineage>
        <taxon>Bacteria</taxon>
        <taxon>Candidatus Berkelbacteria</taxon>
    </lineage>
</organism>
<keyword evidence="1" id="KW-1133">Transmembrane helix</keyword>
<name>A0A2M7W433_9BACT</name>
<reference evidence="3" key="1">
    <citation type="submission" date="2017-09" db="EMBL/GenBank/DDBJ databases">
        <title>Depth-based differentiation of microbial function through sediment-hosted aquifers and enrichment of novel symbionts in the deep terrestrial subsurface.</title>
        <authorList>
            <person name="Probst A.J."/>
            <person name="Ladd B."/>
            <person name="Jarett J.K."/>
            <person name="Geller-Mcgrath D.E."/>
            <person name="Sieber C.M.K."/>
            <person name="Emerson J.B."/>
            <person name="Anantharaman K."/>
            <person name="Thomas B.C."/>
            <person name="Malmstrom R."/>
            <person name="Stieglmeier M."/>
            <person name="Klingl A."/>
            <person name="Woyke T."/>
            <person name="Ryan C.M."/>
            <person name="Banfield J.F."/>
        </authorList>
    </citation>
    <scope>NUCLEOTIDE SEQUENCE [LARGE SCALE GENOMIC DNA]</scope>
</reference>
<proteinExistence type="predicted"/>
<keyword evidence="1" id="KW-0812">Transmembrane</keyword>
<dbReference type="AlphaFoldDB" id="A0A2M7W433"/>
<feature type="transmembrane region" description="Helical" evidence="1">
    <location>
        <begin position="26"/>
        <end position="49"/>
    </location>
</feature>
<keyword evidence="1" id="KW-0472">Membrane</keyword>
<accession>A0A2M7W433</accession>
<sequence>MIDENNNNEQKGFVKSLEVPLIEEKIGLFQVAMEILLLITIVQFLVILFTTTRLHSGLELSKLEIAQLEEKLKNPQLVQIKDQVENIGSRIKLLESILAKSEDYSDFWEEIEQTLVSGSGYTSITIDKDKTVVLSGKTINYEVLAKLISSLKSSKKFTDINLIQSSSDEKIKSFSLTMKYIKEEVKKSQNEPSKKE</sequence>
<evidence type="ECO:0000256" key="1">
    <source>
        <dbReference type="SAM" id="Phobius"/>
    </source>
</evidence>
<dbReference type="InterPro" id="IPR007813">
    <property type="entry name" value="PilN"/>
</dbReference>
<evidence type="ECO:0000313" key="2">
    <source>
        <dbReference type="EMBL" id="PJA20442.1"/>
    </source>
</evidence>
<dbReference type="Proteomes" id="UP000230137">
    <property type="component" value="Unassembled WGS sequence"/>
</dbReference>
<gene>
    <name evidence="2" type="ORF">COX60_01465</name>
</gene>
<protein>
    <recommendedName>
        <fullName evidence="4">Fimbrial assembly protein</fullName>
    </recommendedName>
</protein>
<comment type="caution">
    <text evidence="2">The sequence shown here is derived from an EMBL/GenBank/DDBJ whole genome shotgun (WGS) entry which is preliminary data.</text>
</comment>
<dbReference type="EMBL" id="PFQF01000027">
    <property type="protein sequence ID" value="PJA20442.1"/>
    <property type="molecule type" value="Genomic_DNA"/>
</dbReference>
<evidence type="ECO:0008006" key="4">
    <source>
        <dbReference type="Google" id="ProtNLM"/>
    </source>
</evidence>
<evidence type="ECO:0000313" key="3">
    <source>
        <dbReference type="Proteomes" id="UP000230137"/>
    </source>
</evidence>
<dbReference type="Pfam" id="PF05137">
    <property type="entry name" value="PilN"/>
    <property type="match status" value="1"/>
</dbReference>